<keyword evidence="8" id="KW-0804">Transcription</keyword>
<keyword evidence="2" id="KW-0479">Metal-binding</keyword>
<dbReference type="GO" id="GO:0008270">
    <property type="term" value="F:zinc ion binding"/>
    <property type="evidence" value="ECO:0007669"/>
    <property type="project" value="UniProtKB-KW"/>
</dbReference>
<evidence type="ECO:0000256" key="5">
    <source>
        <dbReference type="ARBA" id="ARBA00022833"/>
    </source>
</evidence>
<accession>A0A5E4QAR8</accession>
<sequence length="195" mass="22476">MLIKVPEKRLRACFTDWQMTSSTQDLADNDVSVNQFCNREAEIDGRTKEITAIEDNCKVNSKKVTDVTVTDCEKEIDSEIIKLKFSSIKNQNVNFQKKDKIINSDVKAHLCNICGKSFNLLRYLNAHMIIHTGEKPYSCSVCGKRFYHSNSLNKHYIKSCNLNRHNRLHTGEKPYSCKICGVGFTEPVVKTWTWY</sequence>
<evidence type="ECO:0000256" key="9">
    <source>
        <dbReference type="ARBA" id="ARBA00023242"/>
    </source>
</evidence>
<dbReference type="InterPro" id="IPR036236">
    <property type="entry name" value="Znf_C2H2_sf"/>
</dbReference>
<dbReference type="GO" id="GO:0005634">
    <property type="term" value="C:nucleus"/>
    <property type="evidence" value="ECO:0007669"/>
    <property type="project" value="UniProtKB-SubCell"/>
</dbReference>
<gene>
    <name evidence="12" type="ORF">LSINAPIS_LOCUS6662</name>
</gene>
<dbReference type="SMART" id="SM00355">
    <property type="entry name" value="ZnF_C2H2"/>
    <property type="match status" value="2"/>
</dbReference>
<keyword evidence="13" id="KW-1185">Reference proteome</keyword>
<evidence type="ECO:0000256" key="8">
    <source>
        <dbReference type="ARBA" id="ARBA00023163"/>
    </source>
</evidence>
<proteinExistence type="predicted"/>
<evidence type="ECO:0000259" key="11">
    <source>
        <dbReference type="PROSITE" id="PS50157"/>
    </source>
</evidence>
<feature type="domain" description="C2H2-type" evidence="11">
    <location>
        <begin position="137"/>
        <end position="174"/>
    </location>
</feature>
<keyword evidence="3" id="KW-0677">Repeat</keyword>
<dbReference type="FunFam" id="3.30.160.60:FF:001450">
    <property type="entry name" value="zinc finger protein 774"/>
    <property type="match status" value="1"/>
</dbReference>
<evidence type="ECO:0000256" key="10">
    <source>
        <dbReference type="PROSITE-ProRule" id="PRU00042"/>
    </source>
</evidence>
<dbReference type="PROSITE" id="PS00028">
    <property type="entry name" value="ZINC_FINGER_C2H2_1"/>
    <property type="match status" value="1"/>
</dbReference>
<evidence type="ECO:0000256" key="3">
    <source>
        <dbReference type="ARBA" id="ARBA00022737"/>
    </source>
</evidence>
<evidence type="ECO:0000256" key="1">
    <source>
        <dbReference type="ARBA" id="ARBA00004123"/>
    </source>
</evidence>
<dbReference type="GO" id="GO:0003677">
    <property type="term" value="F:DNA binding"/>
    <property type="evidence" value="ECO:0007669"/>
    <property type="project" value="UniProtKB-KW"/>
</dbReference>
<comment type="subcellular location">
    <subcellularLocation>
        <location evidence="1">Nucleus</location>
    </subcellularLocation>
</comment>
<evidence type="ECO:0000256" key="7">
    <source>
        <dbReference type="ARBA" id="ARBA00023125"/>
    </source>
</evidence>
<keyword evidence="7" id="KW-0238">DNA-binding</keyword>
<evidence type="ECO:0000256" key="2">
    <source>
        <dbReference type="ARBA" id="ARBA00022723"/>
    </source>
</evidence>
<evidence type="ECO:0000256" key="6">
    <source>
        <dbReference type="ARBA" id="ARBA00023015"/>
    </source>
</evidence>
<name>A0A5E4QAR8_9NEOP</name>
<dbReference type="PANTHER" id="PTHR24394:SF48">
    <property type="entry name" value="ZINC FINGER PROTEIN 771"/>
    <property type="match status" value="1"/>
</dbReference>
<dbReference type="PROSITE" id="PS50157">
    <property type="entry name" value="ZINC_FINGER_C2H2_2"/>
    <property type="match status" value="2"/>
</dbReference>
<evidence type="ECO:0000313" key="12">
    <source>
        <dbReference type="EMBL" id="VVC94784.1"/>
    </source>
</evidence>
<dbReference type="Proteomes" id="UP000324832">
    <property type="component" value="Unassembled WGS sequence"/>
</dbReference>
<dbReference type="Gene3D" id="3.30.160.60">
    <property type="entry name" value="Classic Zinc Finger"/>
    <property type="match status" value="3"/>
</dbReference>
<keyword evidence="4 10" id="KW-0863">Zinc-finger</keyword>
<keyword evidence="6" id="KW-0805">Transcription regulation</keyword>
<dbReference type="Pfam" id="PF00096">
    <property type="entry name" value="zf-C2H2"/>
    <property type="match status" value="2"/>
</dbReference>
<protein>
    <recommendedName>
        <fullName evidence="11">C2H2-type domain-containing protein</fullName>
    </recommendedName>
</protein>
<dbReference type="FunFam" id="3.30.160.60:FF:001325">
    <property type="entry name" value="zinc finger protein 200"/>
    <property type="match status" value="1"/>
</dbReference>
<organism evidence="12 13">
    <name type="scientific">Leptidea sinapis</name>
    <dbReference type="NCBI Taxonomy" id="189913"/>
    <lineage>
        <taxon>Eukaryota</taxon>
        <taxon>Metazoa</taxon>
        <taxon>Ecdysozoa</taxon>
        <taxon>Arthropoda</taxon>
        <taxon>Hexapoda</taxon>
        <taxon>Insecta</taxon>
        <taxon>Pterygota</taxon>
        <taxon>Neoptera</taxon>
        <taxon>Endopterygota</taxon>
        <taxon>Lepidoptera</taxon>
        <taxon>Glossata</taxon>
        <taxon>Ditrysia</taxon>
        <taxon>Papilionoidea</taxon>
        <taxon>Pieridae</taxon>
        <taxon>Dismorphiinae</taxon>
        <taxon>Leptidea</taxon>
    </lineage>
</organism>
<dbReference type="InterPro" id="IPR013087">
    <property type="entry name" value="Znf_C2H2_type"/>
</dbReference>
<dbReference type="PANTHER" id="PTHR24394">
    <property type="entry name" value="ZINC FINGER PROTEIN"/>
    <property type="match status" value="1"/>
</dbReference>
<dbReference type="EMBL" id="FZQP02002115">
    <property type="protein sequence ID" value="VVC94784.1"/>
    <property type="molecule type" value="Genomic_DNA"/>
</dbReference>
<keyword evidence="5" id="KW-0862">Zinc</keyword>
<evidence type="ECO:0000256" key="4">
    <source>
        <dbReference type="ARBA" id="ARBA00022771"/>
    </source>
</evidence>
<evidence type="ECO:0000313" key="13">
    <source>
        <dbReference type="Proteomes" id="UP000324832"/>
    </source>
</evidence>
<dbReference type="AlphaFoldDB" id="A0A5E4QAR8"/>
<feature type="domain" description="C2H2-type" evidence="11">
    <location>
        <begin position="109"/>
        <end position="136"/>
    </location>
</feature>
<keyword evidence="9" id="KW-0539">Nucleus</keyword>
<dbReference type="SUPFAM" id="SSF57667">
    <property type="entry name" value="beta-beta-alpha zinc fingers"/>
    <property type="match status" value="2"/>
</dbReference>
<dbReference type="GO" id="GO:0000981">
    <property type="term" value="F:DNA-binding transcription factor activity, RNA polymerase II-specific"/>
    <property type="evidence" value="ECO:0007669"/>
    <property type="project" value="TreeGrafter"/>
</dbReference>
<reference evidence="12 13" key="1">
    <citation type="submission" date="2017-07" db="EMBL/GenBank/DDBJ databases">
        <authorList>
            <person name="Talla V."/>
            <person name="Backstrom N."/>
        </authorList>
    </citation>
    <scope>NUCLEOTIDE SEQUENCE [LARGE SCALE GENOMIC DNA]</scope>
</reference>